<keyword evidence="1" id="KW-1133">Transmembrane helix</keyword>
<dbReference type="Proteomes" id="UP000277582">
    <property type="component" value="Unassembled WGS sequence"/>
</dbReference>
<sequence>MLLGKGPIEYTEQLGYYPVAMFEGSKMKSDNNSHMRALIEEARRKIQEFSYEKYQKDANKVNLVFVLPALRAGGVEKVVLALSHGFLDSGVGVDVVLACAEGEFIDNVPSRVNIINLNIPHRFRLVRSFVPLIKYFRNRKVDVVFPLFDGFELIVIFAVFVASIGKERPLVIYSCHSITKYLDSLPRYKRFFAKLFTYFSLHLADKIIAVSNGVARDFSKRFHISLEKIKVIYNPVILEEIIRKSSEEVDHPWFNSNIPVILGVGRLNKQKDFPTLLKAFARVRKEIDSRLVILGEGEERKKLEKIAKELGIENNVWLPGFVDNPYKFMSRASVLVLSSEYEGFALVLVEALALGCPVVSTNCPSGLSEILENGKYGKLVPIGDAKALALAILDTLKNPLPKEFLQKKAKAFSVENITKEYLNLIMGLKGARNGSKQKSYFSSF</sequence>
<dbReference type="Pfam" id="PF00534">
    <property type="entry name" value="Glycos_transf_1"/>
    <property type="match status" value="1"/>
</dbReference>
<evidence type="ECO:0000259" key="2">
    <source>
        <dbReference type="Pfam" id="PF00534"/>
    </source>
</evidence>
<dbReference type="InterPro" id="IPR001296">
    <property type="entry name" value="Glyco_trans_1"/>
</dbReference>
<dbReference type="Pfam" id="PF13439">
    <property type="entry name" value="Glyco_transf_4"/>
    <property type="match status" value="1"/>
</dbReference>
<dbReference type="EMBL" id="RCOS01000128">
    <property type="protein sequence ID" value="RSN73147.1"/>
    <property type="molecule type" value="Genomic_DNA"/>
</dbReference>
<feature type="transmembrane region" description="Helical" evidence="1">
    <location>
        <begin position="143"/>
        <end position="165"/>
    </location>
</feature>
<dbReference type="GO" id="GO:0016757">
    <property type="term" value="F:glycosyltransferase activity"/>
    <property type="evidence" value="ECO:0007669"/>
    <property type="project" value="InterPro"/>
</dbReference>
<keyword evidence="5" id="KW-1185">Reference proteome</keyword>
<dbReference type="RefSeq" id="WP_125672053.1">
    <property type="nucleotide sequence ID" value="NZ_RCOS01000128.1"/>
</dbReference>
<evidence type="ECO:0000313" key="4">
    <source>
        <dbReference type="EMBL" id="RSN73147.1"/>
    </source>
</evidence>
<dbReference type="SUPFAM" id="SSF53756">
    <property type="entry name" value="UDP-Glycosyltransferase/glycogen phosphorylase"/>
    <property type="match status" value="1"/>
</dbReference>
<dbReference type="Gene3D" id="3.40.50.2000">
    <property type="entry name" value="Glycogen Phosphorylase B"/>
    <property type="match status" value="2"/>
</dbReference>
<feature type="domain" description="Glycosyl transferase family 1" evidence="2">
    <location>
        <begin position="255"/>
        <end position="409"/>
    </location>
</feature>
<evidence type="ECO:0000259" key="3">
    <source>
        <dbReference type="Pfam" id="PF13439"/>
    </source>
</evidence>
<keyword evidence="1" id="KW-0812">Transmembrane</keyword>
<proteinExistence type="predicted"/>
<name>A0A3R9QCF9_9CREN</name>
<reference evidence="4 5" key="1">
    <citation type="submission" date="2018-10" db="EMBL/GenBank/DDBJ databases">
        <title>Co-occurring genomic capacity for anaerobic methane metabolism and dissimilatory sulfite reduction discovered in the Korarchaeota.</title>
        <authorList>
            <person name="Mckay L.J."/>
            <person name="Dlakic M."/>
            <person name="Fields M.W."/>
            <person name="Delmont T.O."/>
            <person name="Eren A.M."/>
            <person name="Jay Z.J."/>
            <person name="Klingelsmith K.B."/>
            <person name="Rusch D.B."/>
            <person name="Inskeep W.P."/>
        </authorList>
    </citation>
    <scope>NUCLEOTIDE SEQUENCE [LARGE SCALE GENOMIC DNA]</scope>
    <source>
        <strain evidence="4 5">MDKW</strain>
    </source>
</reference>
<dbReference type="OrthoDB" id="132546at2157"/>
<dbReference type="AlphaFoldDB" id="A0A3R9QCF9"/>
<dbReference type="CDD" id="cd03811">
    <property type="entry name" value="GT4_GT28_WabH-like"/>
    <property type="match status" value="1"/>
</dbReference>
<accession>A0A3R9QCF9</accession>
<keyword evidence="4" id="KW-0808">Transferase</keyword>
<organism evidence="4 5">
    <name type="scientific">Candidatus Methanodesulfokora washburnensis</name>
    <dbReference type="NCBI Taxonomy" id="2478471"/>
    <lineage>
        <taxon>Archaea</taxon>
        <taxon>Thermoproteota</taxon>
        <taxon>Candidatus Korarchaeia</taxon>
        <taxon>Candidatus Korarchaeia incertae sedis</taxon>
        <taxon>Candidatus Methanodesulfokora</taxon>
    </lineage>
</organism>
<keyword evidence="1" id="KW-0472">Membrane</keyword>
<evidence type="ECO:0000256" key="1">
    <source>
        <dbReference type="SAM" id="Phobius"/>
    </source>
</evidence>
<evidence type="ECO:0000313" key="5">
    <source>
        <dbReference type="Proteomes" id="UP000277582"/>
    </source>
</evidence>
<comment type="caution">
    <text evidence="4">The sequence shown here is derived from an EMBL/GenBank/DDBJ whole genome shotgun (WGS) entry which is preliminary data.</text>
</comment>
<dbReference type="PANTHER" id="PTHR12526:SF630">
    <property type="entry name" value="GLYCOSYLTRANSFERASE"/>
    <property type="match status" value="1"/>
</dbReference>
<feature type="domain" description="Glycosyltransferase subfamily 4-like N-terminal" evidence="3">
    <location>
        <begin position="73"/>
        <end position="239"/>
    </location>
</feature>
<dbReference type="PANTHER" id="PTHR12526">
    <property type="entry name" value="GLYCOSYLTRANSFERASE"/>
    <property type="match status" value="1"/>
</dbReference>
<dbReference type="InterPro" id="IPR028098">
    <property type="entry name" value="Glyco_trans_4-like_N"/>
</dbReference>
<gene>
    <name evidence="4" type="ORF">D6D85_11235</name>
</gene>
<protein>
    <submittedName>
        <fullName evidence="4">Glycosyltransferase</fullName>
    </submittedName>
</protein>